<keyword evidence="6 12" id="KW-0654">Proteoglycan</keyword>
<evidence type="ECO:0000256" key="7">
    <source>
        <dbReference type="ARBA" id="ARBA00023136"/>
    </source>
</evidence>
<dbReference type="GO" id="GO:0090263">
    <property type="term" value="P:positive regulation of canonical Wnt signaling pathway"/>
    <property type="evidence" value="ECO:0007669"/>
    <property type="project" value="TreeGrafter"/>
</dbReference>
<comment type="caution">
    <text evidence="14">The sequence shown here is derived from an EMBL/GenBank/DDBJ whole genome shotgun (WGS) entry which is preliminary data.</text>
</comment>
<evidence type="ECO:0000256" key="10">
    <source>
        <dbReference type="ARBA" id="ARBA00023288"/>
    </source>
</evidence>
<dbReference type="AlphaFoldDB" id="A0A834C9C6"/>
<reference evidence="14" key="1">
    <citation type="journal article" name="BMC Genomics">
        <title>Long-read sequencing and de novo genome assembly of marine medaka (Oryzias melastigma).</title>
        <authorList>
            <person name="Liang P."/>
            <person name="Saqib H.S.A."/>
            <person name="Ni X."/>
            <person name="Shen Y."/>
        </authorList>
    </citation>
    <scope>NUCLEOTIDE SEQUENCE</scope>
    <source>
        <strain evidence="14">Bigg-433</strain>
    </source>
</reference>
<name>A0A834C9C6_ORYME</name>
<keyword evidence="4 12" id="KW-0336">GPI-anchor</keyword>
<gene>
    <name evidence="14" type="ORF">FQA47_008235</name>
</gene>
<keyword evidence="8" id="KW-0325">Glycoprotein</keyword>
<evidence type="ECO:0000256" key="4">
    <source>
        <dbReference type="ARBA" id="ARBA00022622"/>
    </source>
</evidence>
<comment type="similarity">
    <text evidence="2 11">Belongs to the glypican family.</text>
</comment>
<feature type="region of interest" description="Disordered" evidence="13">
    <location>
        <begin position="61"/>
        <end position="94"/>
    </location>
</feature>
<keyword evidence="10 12" id="KW-0449">Lipoprotein</keyword>
<accession>A0A834C9C6</accession>
<proteinExistence type="inferred from homology"/>
<dbReference type="EMBL" id="WKFB01000360">
    <property type="protein sequence ID" value="KAF6725412.1"/>
    <property type="molecule type" value="Genomic_DNA"/>
</dbReference>
<evidence type="ECO:0000256" key="3">
    <source>
        <dbReference type="ARBA" id="ARBA00022475"/>
    </source>
</evidence>
<comment type="function">
    <text evidence="12">Cell surface proteoglycan.</text>
</comment>
<dbReference type="PANTHER" id="PTHR10822">
    <property type="entry name" value="GLYPICAN"/>
    <property type="match status" value="1"/>
</dbReference>
<organism evidence="14 15">
    <name type="scientific">Oryzias melastigma</name>
    <name type="common">Marine medaka</name>
    <dbReference type="NCBI Taxonomy" id="30732"/>
    <lineage>
        <taxon>Eukaryota</taxon>
        <taxon>Metazoa</taxon>
        <taxon>Chordata</taxon>
        <taxon>Craniata</taxon>
        <taxon>Vertebrata</taxon>
        <taxon>Euteleostomi</taxon>
        <taxon>Actinopterygii</taxon>
        <taxon>Neopterygii</taxon>
        <taxon>Teleostei</taxon>
        <taxon>Neoteleostei</taxon>
        <taxon>Acanthomorphata</taxon>
        <taxon>Ovalentaria</taxon>
        <taxon>Atherinomorphae</taxon>
        <taxon>Beloniformes</taxon>
        <taxon>Adrianichthyidae</taxon>
        <taxon>Oryziinae</taxon>
        <taxon>Oryzias</taxon>
    </lineage>
</organism>
<dbReference type="PANTHER" id="PTHR10822:SF12">
    <property type="entry name" value="GLYPICAN-5"/>
    <property type="match status" value="1"/>
</dbReference>
<sequence length="109" mass="11757">MLPEIKRTIYTVRVVGSGVRAQSTNPEVKVKGIDPVINQIIDKLRHINQLLQGKSIPKLGSLDQIETGSGDTEGRYSGECDDEDGCAGSGGGESRTKVYKTEELIIQVA</sequence>
<evidence type="ECO:0000256" key="1">
    <source>
        <dbReference type="ARBA" id="ARBA00004609"/>
    </source>
</evidence>
<evidence type="ECO:0000313" key="15">
    <source>
        <dbReference type="Proteomes" id="UP000646548"/>
    </source>
</evidence>
<keyword evidence="3" id="KW-1003">Cell membrane</keyword>
<evidence type="ECO:0000256" key="2">
    <source>
        <dbReference type="ARBA" id="ARBA00010260"/>
    </source>
</evidence>
<evidence type="ECO:0000313" key="14">
    <source>
        <dbReference type="EMBL" id="KAF6725412.1"/>
    </source>
</evidence>
<keyword evidence="5" id="KW-0732">Signal</keyword>
<dbReference type="GO" id="GO:0005576">
    <property type="term" value="C:extracellular region"/>
    <property type="evidence" value="ECO:0007669"/>
    <property type="project" value="TreeGrafter"/>
</dbReference>
<dbReference type="Proteomes" id="UP000646548">
    <property type="component" value="Unassembled WGS sequence"/>
</dbReference>
<dbReference type="GO" id="GO:0016477">
    <property type="term" value="P:cell migration"/>
    <property type="evidence" value="ECO:0007669"/>
    <property type="project" value="TreeGrafter"/>
</dbReference>
<evidence type="ECO:0000256" key="8">
    <source>
        <dbReference type="ARBA" id="ARBA00023180"/>
    </source>
</evidence>
<dbReference type="InterPro" id="IPR001863">
    <property type="entry name" value="Glypican"/>
</dbReference>
<dbReference type="GO" id="GO:0009986">
    <property type="term" value="C:cell surface"/>
    <property type="evidence" value="ECO:0007669"/>
    <property type="project" value="TreeGrafter"/>
</dbReference>
<keyword evidence="7 12" id="KW-0472">Membrane</keyword>
<keyword evidence="9 12" id="KW-0357">Heparan sulfate</keyword>
<comment type="subcellular location">
    <subcellularLocation>
        <location evidence="1 12">Cell membrane</location>
        <topology evidence="1 12">Lipid-anchor</topology>
        <topology evidence="1 12">GPI-anchor</topology>
    </subcellularLocation>
</comment>
<evidence type="ECO:0000256" key="11">
    <source>
        <dbReference type="RuleBase" id="RU003518"/>
    </source>
</evidence>
<evidence type="ECO:0000256" key="6">
    <source>
        <dbReference type="ARBA" id="ARBA00022974"/>
    </source>
</evidence>
<evidence type="ECO:0000256" key="13">
    <source>
        <dbReference type="SAM" id="MobiDB-lite"/>
    </source>
</evidence>
<dbReference type="Pfam" id="PF01153">
    <property type="entry name" value="Glypican"/>
    <property type="match status" value="1"/>
</dbReference>
<protein>
    <submittedName>
        <fullName evidence="14">Glypican-5</fullName>
    </submittedName>
</protein>
<dbReference type="GO" id="GO:1905475">
    <property type="term" value="P:regulation of protein localization to membrane"/>
    <property type="evidence" value="ECO:0007669"/>
    <property type="project" value="TreeGrafter"/>
</dbReference>
<dbReference type="GO" id="GO:0005886">
    <property type="term" value="C:plasma membrane"/>
    <property type="evidence" value="ECO:0007669"/>
    <property type="project" value="UniProtKB-SubCell"/>
</dbReference>
<evidence type="ECO:0000256" key="12">
    <source>
        <dbReference type="RuleBase" id="RU003519"/>
    </source>
</evidence>
<dbReference type="GO" id="GO:0098552">
    <property type="term" value="C:side of membrane"/>
    <property type="evidence" value="ECO:0007669"/>
    <property type="project" value="UniProtKB-KW"/>
</dbReference>
<evidence type="ECO:0000256" key="9">
    <source>
        <dbReference type="ARBA" id="ARBA00023207"/>
    </source>
</evidence>
<evidence type="ECO:0000256" key="5">
    <source>
        <dbReference type="ARBA" id="ARBA00022729"/>
    </source>
</evidence>